<comment type="caution">
    <text evidence="8">The sequence shown here is derived from an EMBL/GenBank/DDBJ whole genome shotgun (WGS) entry which is preliminary data.</text>
</comment>
<dbReference type="EMBL" id="JBHMAF010000034">
    <property type="protein sequence ID" value="MFB9758554.1"/>
    <property type="molecule type" value="Genomic_DNA"/>
</dbReference>
<feature type="transmembrane region" description="Helical" evidence="6">
    <location>
        <begin position="206"/>
        <end position="232"/>
    </location>
</feature>
<evidence type="ECO:0000256" key="6">
    <source>
        <dbReference type="SAM" id="Phobius"/>
    </source>
</evidence>
<reference evidence="8 9" key="1">
    <citation type="submission" date="2024-09" db="EMBL/GenBank/DDBJ databases">
        <authorList>
            <person name="Sun Q."/>
            <person name="Mori K."/>
        </authorList>
    </citation>
    <scope>NUCLEOTIDE SEQUENCE [LARGE SCALE GENOMIC DNA]</scope>
    <source>
        <strain evidence="8 9">JCM 11201</strain>
    </source>
</reference>
<dbReference type="PROSITE" id="PS50850">
    <property type="entry name" value="MFS"/>
    <property type="match status" value="1"/>
</dbReference>
<evidence type="ECO:0000313" key="9">
    <source>
        <dbReference type="Proteomes" id="UP001589609"/>
    </source>
</evidence>
<evidence type="ECO:0000256" key="4">
    <source>
        <dbReference type="ARBA" id="ARBA00022989"/>
    </source>
</evidence>
<dbReference type="Proteomes" id="UP001589609">
    <property type="component" value="Unassembled WGS sequence"/>
</dbReference>
<dbReference type="Pfam" id="PF07690">
    <property type="entry name" value="MFS_1"/>
    <property type="match status" value="1"/>
</dbReference>
<keyword evidence="3 6" id="KW-0812">Transmembrane</keyword>
<feature type="transmembrane region" description="Helical" evidence="6">
    <location>
        <begin position="332"/>
        <end position="357"/>
    </location>
</feature>
<protein>
    <submittedName>
        <fullName evidence="8">MFS transporter</fullName>
    </submittedName>
</protein>
<dbReference type="CDD" id="cd17489">
    <property type="entry name" value="MFS_YfcJ_like"/>
    <property type="match status" value="1"/>
</dbReference>
<dbReference type="RefSeq" id="WP_379948851.1">
    <property type="nucleotide sequence ID" value="NZ_JBHMAF010000034.1"/>
</dbReference>
<feature type="transmembrane region" description="Helical" evidence="6">
    <location>
        <begin position="167"/>
        <end position="186"/>
    </location>
</feature>
<dbReference type="InterPro" id="IPR036259">
    <property type="entry name" value="MFS_trans_sf"/>
</dbReference>
<feature type="transmembrane region" description="Helical" evidence="6">
    <location>
        <begin position="244"/>
        <end position="262"/>
    </location>
</feature>
<organism evidence="8 9">
    <name type="scientific">Ectobacillus funiculus</name>
    <dbReference type="NCBI Taxonomy" id="137993"/>
    <lineage>
        <taxon>Bacteria</taxon>
        <taxon>Bacillati</taxon>
        <taxon>Bacillota</taxon>
        <taxon>Bacilli</taxon>
        <taxon>Bacillales</taxon>
        <taxon>Bacillaceae</taxon>
        <taxon>Ectobacillus</taxon>
    </lineage>
</organism>
<dbReference type="InterPro" id="IPR052714">
    <property type="entry name" value="MFS_Exporter"/>
</dbReference>
<keyword evidence="9" id="KW-1185">Reference proteome</keyword>
<evidence type="ECO:0000259" key="7">
    <source>
        <dbReference type="PROSITE" id="PS50850"/>
    </source>
</evidence>
<name>A0ABV5WD80_9BACI</name>
<feature type="transmembrane region" description="Helical" evidence="6">
    <location>
        <begin position="12"/>
        <end position="35"/>
    </location>
</feature>
<keyword evidence="5 6" id="KW-0472">Membrane</keyword>
<dbReference type="Gene3D" id="1.20.1250.20">
    <property type="entry name" value="MFS general substrate transporter like domains"/>
    <property type="match status" value="1"/>
</dbReference>
<dbReference type="PANTHER" id="PTHR23531:SF2">
    <property type="entry name" value="PERMEASE"/>
    <property type="match status" value="1"/>
</dbReference>
<keyword evidence="2" id="KW-0813">Transport</keyword>
<feature type="transmembrane region" description="Helical" evidence="6">
    <location>
        <begin position="274"/>
        <end position="293"/>
    </location>
</feature>
<evidence type="ECO:0000313" key="8">
    <source>
        <dbReference type="EMBL" id="MFB9758554.1"/>
    </source>
</evidence>
<dbReference type="PANTHER" id="PTHR23531">
    <property type="entry name" value="QUINOLENE RESISTANCE PROTEIN NORA"/>
    <property type="match status" value="1"/>
</dbReference>
<dbReference type="InterPro" id="IPR020846">
    <property type="entry name" value="MFS_dom"/>
</dbReference>
<evidence type="ECO:0000256" key="1">
    <source>
        <dbReference type="ARBA" id="ARBA00004651"/>
    </source>
</evidence>
<feature type="transmembrane region" description="Helical" evidence="6">
    <location>
        <begin position="106"/>
        <end position="127"/>
    </location>
</feature>
<evidence type="ECO:0000256" key="3">
    <source>
        <dbReference type="ARBA" id="ARBA00022692"/>
    </source>
</evidence>
<feature type="transmembrane region" description="Helical" evidence="6">
    <location>
        <begin position="139"/>
        <end position="161"/>
    </location>
</feature>
<dbReference type="SUPFAM" id="SSF103473">
    <property type="entry name" value="MFS general substrate transporter"/>
    <property type="match status" value="1"/>
</dbReference>
<comment type="subcellular location">
    <subcellularLocation>
        <location evidence="1">Cell membrane</location>
        <topology evidence="1">Multi-pass membrane protein</topology>
    </subcellularLocation>
</comment>
<feature type="transmembrane region" description="Helical" evidence="6">
    <location>
        <begin position="299"/>
        <end position="320"/>
    </location>
</feature>
<feature type="transmembrane region" description="Helical" evidence="6">
    <location>
        <begin position="47"/>
        <end position="65"/>
    </location>
</feature>
<proteinExistence type="predicted"/>
<feature type="transmembrane region" description="Helical" evidence="6">
    <location>
        <begin position="77"/>
        <end position="94"/>
    </location>
</feature>
<gene>
    <name evidence="8" type="ORF">ACFFMS_08480</name>
</gene>
<sequence>MNSEKLWTRNFISISASTLFLFLTFYCLLVILPLYALEDLHGQATDAGLVVTVFLLAAILIRPIAGQWLGRIEKRSLLLLSLCLFLIADLFYFFMHSIGSLLVLRFMHGISFGIVTTVCGTIVADLIPSSRKGEGMGYYAMAMNLAMVIGPFVGLTTFYRWGATTSFIISSIFALFALILGSSLRLPKEQQTVATKTQAAFHIKQLFEVSAVRISVTAAFFSFVYASILSFVSVYAKEIGLAKAASYFFVVYAVVMLLSRPFTGKLFDKRGANVIIYPAIIFFAIGMLLLSMAHTTFLFLLSAACIGLGWGTLFPCFQTIAVQNAAPQRRGVATATFLSIFDSGVGLGSFVIGLAAVHIHLSFLYLYCSLLVLIGVGVYYTLNRDHAAASTRSKQYGNENPSGQHNQAV</sequence>
<accession>A0ABV5WD80</accession>
<evidence type="ECO:0000256" key="2">
    <source>
        <dbReference type="ARBA" id="ARBA00022448"/>
    </source>
</evidence>
<keyword evidence="4 6" id="KW-1133">Transmembrane helix</keyword>
<feature type="domain" description="Major facilitator superfamily (MFS) profile" evidence="7">
    <location>
        <begin position="10"/>
        <end position="387"/>
    </location>
</feature>
<dbReference type="InterPro" id="IPR011701">
    <property type="entry name" value="MFS"/>
</dbReference>
<evidence type="ECO:0000256" key="5">
    <source>
        <dbReference type="ARBA" id="ARBA00023136"/>
    </source>
</evidence>
<feature type="transmembrane region" description="Helical" evidence="6">
    <location>
        <begin position="363"/>
        <end position="382"/>
    </location>
</feature>